<protein>
    <submittedName>
        <fullName evidence="4">Sulfotransferase domain-containing protein</fullName>
    </submittedName>
</protein>
<evidence type="ECO:0000313" key="5">
    <source>
        <dbReference type="Proteomes" id="UP001589683"/>
    </source>
</evidence>
<comment type="similarity">
    <text evidence="1">Belongs to the sulfotransferase 1 family.</text>
</comment>
<reference evidence="4 5" key="1">
    <citation type="submission" date="2024-09" db="EMBL/GenBank/DDBJ databases">
        <authorList>
            <person name="Sun Q."/>
            <person name="Mori K."/>
        </authorList>
    </citation>
    <scope>NUCLEOTIDE SEQUENCE [LARGE SCALE GENOMIC DNA]</scope>
    <source>
        <strain evidence="4 5">CECT 8726</strain>
    </source>
</reference>
<gene>
    <name evidence="4" type="ORF">ACFFUT_04175</name>
</gene>
<evidence type="ECO:0000256" key="2">
    <source>
        <dbReference type="ARBA" id="ARBA00022679"/>
    </source>
</evidence>
<name>A0ABV5JEP7_9RHOB</name>
<dbReference type="PANTHER" id="PTHR11783">
    <property type="entry name" value="SULFOTRANSFERASE SULT"/>
    <property type="match status" value="1"/>
</dbReference>
<organism evidence="4 5">
    <name type="scientific">Pseudohalocynthiibacter aestuariivivens</name>
    <dbReference type="NCBI Taxonomy" id="1591409"/>
    <lineage>
        <taxon>Bacteria</taxon>
        <taxon>Pseudomonadati</taxon>
        <taxon>Pseudomonadota</taxon>
        <taxon>Alphaproteobacteria</taxon>
        <taxon>Rhodobacterales</taxon>
        <taxon>Paracoccaceae</taxon>
        <taxon>Pseudohalocynthiibacter</taxon>
    </lineage>
</organism>
<sequence>MKSIVWLASYPKSGNTWLRAFLGNYIFDRDEPIPINKLHRIGMGDASANAYQMVSKTPFDGDDPQQSAHLRHAVLQGIVNNKADVNLVKTHNENGMAFGVQLMPPKFTRAAVYIMRNPLDMIVSYASHYGLPMDKAIFTTSSNQNALKGGKENAYQFLGSWSNHVVGWTREKKFPVLTIRYEDMKKDPHGTFDRVIKHVGLPDGKERLEKAIRFSDFKTLSKQETESGFIENSRNQERFFRKGKTDQWKTELTQEQVDQMIRYHGRVMKKFGYLE</sequence>
<evidence type="ECO:0000313" key="4">
    <source>
        <dbReference type="EMBL" id="MFB9230982.1"/>
    </source>
</evidence>
<feature type="domain" description="Sulfotransferase" evidence="3">
    <location>
        <begin position="5"/>
        <end position="272"/>
    </location>
</feature>
<comment type="caution">
    <text evidence="4">The sequence shown here is derived from an EMBL/GenBank/DDBJ whole genome shotgun (WGS) entry which is preliminary data.</text>
</comment>
<dbReference type="InterPro" id="IPR027417">
    <property type="entry name" value="P-loop_NTPase"/>
</dbReference>
<dbReference type="RefSeq" id="WP_213890571.1">
    <property type="nucleotide sequence ID" value="NZ_JAGFNU010000012.1"/>
</dbReference>
<dbReference type="EMBL" id="JBHMEA010000009">
    <property type="protein sequence ID" value="MFB9230982.1"/>
    <property type="molecule type" value="Genomic_DNA"/>
</dbReference>
<keyword evidence="5" id="KW-1185">Reference proteome</keyword>
<dbReference type="Proteomes" id="UP001589683">
    <property type="component" value="Unassembled WGS sequence"/>
</dbReference>
<keyword evidence="2" id="KW-0808">Transferase</keyword>
<dbReference type="Pfam" id="PF00685">
    <property type="entry name" value="Sulfotransfer_1"/>
    <property type="match status" value="1"/>
</dbReference>
<dbReference type="InterPro" id="IPR000863">
    <property type="entry name" value="Sulfotransferase_dom"/>
</dbReference>
<accession>A0ABV5JEP7</accession>
<proteinExistence type="inferred from homology"/>
<dbReference type="Gene3D" id="3.40.50.300">
    <property type="entry name" value="P-loop containing nucleotide triphosphate hydrolases"/>
    <property type="match status" value="1"/>
</dbReference>
<evidence type="ECO:0000259" key="3">
    <source>
        <dbReference type="Pfam" id="PF00685"/>
    </source>
</evidence>
<dbReference type="SUPFAM" id="SSF52540">
    <property type="entry name" value="P-loop containing nucleoside triphosphate hydrolases"/>
    <property type="match status" value="1"/>
</dbReference>
<evidence type="ECO:0000256" key="1">
    <source>
        <dbReference type="ARBA" id="ARBA00005771"/>
    </source>
</evidence>